<feature type="domain" description="G" evidence="3">
    <location>
        <begin position="48"/>
        <end position="178"/>
    </location>
</feature>
<evidence type="ECO:0000313" key="4">
    <source>
        <dbReference type="EMBL" id="SHE76130.1"/>
    </source>
</evidence>
<name>A0A1M4W4Q5_MARH1</name>
<dbReference type="RefSeq" id="WP_072864238.1">
    <property type="nucleotide sequence ID" value="NZ_FQUI01000014.1"/>
</dbReference>
<dbReference type="Pfam" id="PF01926">
    <property type="entry name" value="MMR_HSR1"/>
    <property type="match status" value="1"/>
</dbReference>
<dbReference type="Gene3D" id="3.40.50.300">
    <property type="entry name" value="P-loop containing nucleotide triphosphate hydrolases"/>
    <property type="match status" value="1"/>
</dbReference>
<dbReference type="InterPro" id="IPR006073">
    <property type="entry name" value="GTP-bd"/>
</dbReference>
<gene>
    <name evidence="4" type="ORF">SAMN02745164_01084</name>
</gene>
<evidence type="ECO:0000256" key="1">
    <source>
        <dbReference type="SAM" id="Coils"/>
    </source>
</evidence>
<evidence type="ECO:0000313" key="5">
    <source>
        <dbReference type="Proteomes" id="UP000184334"/>
    </source>
</evidence>
<protein>
    <submittedName>
        <fullName evidence="4">50S ribosome-binding GTPase</fullName>
    </submittedName>
</protein>
<dbReference type="OrthoDB" id="9802035at2"/>
<keyword evidence="2" id="KW-0812">Transmembrane</keyword>
<dbReference type="STRING" id="1122195.SAMN02745164_01084"/>
<keyword evidence="5" id="KW-1185">Reference proteome</keyword>
<feature type="coiled-coil region" evidence="1">
    <location>
        <begin position="525"/>
        <end position="559"/>
    </location>
</feature>
<dbReference type="EMBL" id="FQUI01000014">
    <property type="protein sequence ID" value="SHE76130.1"/>
    <property type="molecule type" value="Genomic_DNA"/>
</dbReference>
<comment type="caution">
    <text evidence="4">The sequence shown here is derived from an EMBL/GenBank/DDBJ whole genome shotgun (WGS) entry which is preliminary data.</text>
</comment>
<reference evidence="4" key="1">
    <citation type="submission" date="2016-11" db="EMBL/GenBank/DDBJ databases">
        <authorList>
            <person name="Varghese N."/>
            <person name="Submissions S."/>
        </authorList>
    </citation>
    <scope>NUCLEOTIDE SEQUENCE [LARGE SCALE GENOMIC DNA]</scope>
    <source>
        <strain evidence="4">DSM 16785</strain>
    </source>
</reference>
<dbReference type="AlphaFoldDB" id="A0A1M4W4Q5"/>
<keyword evidence="2" id="KW-1133">Transmembrane helix</keyword>
<evidence type="ECO:0000256" key="2">
    <source>
        <dbReference type="SAM" id="Phobius"/>
    </source>
</evidence>
<dbReference type="CDD" id="cd09912">
    <property type="entry name" value="DLP_2"/>
    <property type="match status" value="1"/>
</dbReference>
<dbReference type="GO" id="GO:0005525">
    <property type="term" value="F:GTP binding"/>
    <property type="evidence" value="ECO:0007669"/>
    <property type="project" value="InterPro"/>
</dbReference>
<organism evidence="4 5">
    <name type="scientific">Marinitoga hydrogenitolerans (strain DSM 16785 / JCM 12826 / AT1271)</name>
    <dbReference type="NCBI Taxonomy" id="1122195"/>
    <lineage>
        <taxon>Bacteria</taxon>
        <taxon>Thermotogati</taxon>
        <taxon>Thermotogota</taxon>
        <taxon>Thermotogae</taxon>
        <taxon>Petrotogales</taxon>
        <taxon>Petrotogaceae</taxon>
        <taxon>Marinitoga</taxon>
    </lineage>
</organism>
<dbReference type="InterPro" id="IPR051943">
    <property type="entry name" value="TRAFAC_Dynamin-like_GTPase"/>
</dbReference>
<feature type="transmembrane region" description="Helical" evidence="2">
    <location>
        <begin position="460"/>
        <end position="482"/>
    </location>
</feature>
<dbReference type="Proteomes" id="UP000184334">
    <property type="component" value="Unassembled WGS sequence"/>
</dbReference>
<proteinExistence type="predicted"/>
<dbReference type="InterPro" id="IPR027417">
    <property type="entry name" value="P-loop_NTPase"/>
</dbReference>
<dbReference type="SUPFAM" id="SSF52540">
    <property type="entry name" value="P-loop containing nucleoside triphosphate hydrolases"/>
    <property type="match status" value="1"/>
</dbReference>
<evidence type="ECO:0000259" key="3">
    <source>
        <dbReference type="Pfam" id="PF01926"/>
    </source>
</evidence>
<keyword evidence="1" id="KW-0175">Coiled coil</keyword>
<accession>A0A1M4W4Q5</accession>
<sequence length="562" mass="65771">MNIIDENVIERKQELCNLIDDLKLILKPMKKDKILEEIKNRINEPYTFMIVGEVNSGKSSFVNALLKSEELAKVSPATCTDKINVIEYSEKPYEKELLDKYIKYIGRPFEILKNIRIVDTPGTNSMMIEHEQITESFIPNADLIVFVFPSNNIETGTAWKFFEKISKKYQKNIIIVLTMKDISKKEQLKINLENVKIRSKDKGKESPVFSTSADWEFEGRKDSGFEEIRNFIIEKVTGSKKEFGKLESLAQHIKSIIFEIKDDILKRKKSIEEQEEVLNIIEKTIEISRKNSINEIELWIKIILDNYRNISKKAKMKLEEEITLWKLLKRSFSKKENLRSLEDEIKNIFIEELLDSTKKISSERSGKFFENIKNMLNKNLDELKKIEKNLDLKNIYYEFGEQRKKLIEDTINKIEDYIKNKKFIELIKEEKLKSVNTTIFSGTGLSALGIILMMSTQLSILDITGGVFTAIGLMTGTIFAAFKKNNIIKKIEKKFDNGEELIKNNLESEFYNVVELIYNDIRNLFSEFKITILNEKEQLEELENTLNRYIDRIDNYIKKLNK</sequence>
<keyword evidence="2" id="KW-0472">Membrane</keyword>
<dbReference type="PANTHER" id="PTHR43681">
    <property type="entry name" value="TRANSMEMBRANE GTPASE FZO"/>
    <property type="match status" value="1"/>
</dbReference>
<dbReference type="PANTHER" id="PTHR43681:SF1">
    <property type="entry name" value="SARCALUMENIN"/>
    <property type="match status" value="1"/>
</dbReference>